<dbReference type="SUPFAM" id="SSF48371">
    <property type="entry name" value="ARM repeat"/>
    <property type="match status" value="1"/>
</dbReference>
<feature type="domain" description="MROH2B-like HEAT-repeats" evidence="2">
    <location>
        <begin position="77"/>
        <end position="191"/>
    </location>
</feature>
<accession>A0A2P4T4Z7</accession>
<organism evidence="3 4">
    <name type="scientific">Bambusicola thoracicus</name>
    <name type="common">Chinese bamboo-partridge</name>
    <name type="synonym">Perdix thoracica</name>
    <dbReference type="NCBI Taxonomy" id="9083"/>
    <lineage>
        <taxon>Eukaryota</taxon>
        <taxon>Metazoa</taxon>
        <taxon>Chordata</taxon>
        <taxon>Craniata</taxon>
        <taxon>Vertebrata</taxon>
        <taxon>Euteleostomi</taxon>
        <taxon>Archelosauria</taxon>
        <taxon>Archosauria</taxon>
        <taxon>Dinosauria</taxon>
        <taxon>Saurischia</taxon>
        <taxon>Theropoda</taxon>
        <taxon>Coelurosauria</taxon>
        <taxon>Aves</taxon>
        <taxon>Neognathae</taxon>
        <taxon>Galloanserae</taxon>
        <taxon>Galliformes</taxon>
        <taxon>Phasianidae</taxon>
        <taxon>Perdicinae</taxon>
        <taxon>Bambusicola</taxon>
    </lineage>
</organism>
<sequence>MVSRVRGLGLPGIPFAIWAVLGACQEVLHIQEKLLQHLEKANAEEPLEAQARTSPATVAGRTSRFRPAPTAPCSFVQGMVSLLSHAAESNFHTVLDTFTMFASRLSKGRNGRISRRKKMELDSRRAQATCSALILTHGSLALRASKKQLLARLEGDIVGNILLLYSCSCWDLQNTLALVQSIADFSFAFQALGDCLFSPLLEGQAAGDPDGSSWAAGEVHQLCSCCILHCLCGKCVSDGAGVWQLCQPVGLVEELSLCPLPTLTVSLWDLQDLLKKYSLGTPVSPVPLKVVLALEQLSKLKPSLGSEDMCDTLLLCCKNVVKHPSAEMMLKLRKSQQAAQYLQLLQTSLKALGRLMVVLLETETSGGFFLNIVHVSTCGERKDARSETGALSHVLQRSMTSGNMWERKRVLQTCSQLLAACEERGAGEARESWGCLQLLSRLSSLQRGDACKHFGSLVGFLVPLLCDPMPTSRQLAATCLSSLLQLQAKASNRVNQAGDIGSLCEGLNDCSTVCQLQTASKIVRVSRPKRG</sequence>
<dbReference type="PANTHER" id="PTHR23120:SF44">
    <property type="entry name" value="MAESTRO HEAT-LIKE REPEAT-CONTAINING PROTEIN FAMILY MEMBER 1"/>
    <property type="match status" value="1"/>
</dbReference>
<dbReference type="PANTHER" id="PTHR23120">
    <property type="entry name" value="MAESTRO-RELATED HEAT DOMAIN-CONTAINING"/>
    <property type="match status" value="1"/>
</dbReference>
<evidence type="ECO:0000259" key="1">
    <source>
        <dbReference type="Pfam" id="PF21047"/>
    </source>
</evidence>
<evidence type="ECO:0000313" key="3">
    <source>
        <dbReference type="EMBL" id="POI31449.1"/>
    </source>
</evidence>
<dbReference type="GO" id="GO:0005737">
    <property type="term" value="C:cytoplasm"/>
    <property type="evidence" value="ECO:0007669"/>
    <property type="project" value="TreeGrafter"/>
</dbReference>
<dbReference type="OrthoDB" id="9120731at2759"/>
<dbReference type="AlphaFoldDB" id="A0A2P4T4Z7"/>
<protein>
    <submittedName>
        <fullName evidence="3">Uncharacterized protein</fullName>
    </submittedName>
</protein>
<dbReference type="InterPro" id="IPR048465">
    <property type="entry name" value="Maestro-like_HEAT"/>
</dbReference>
<evidence type="ECO:0000259" key="2">
    <source>
        <dbReference type="Pfam" id="PF23210"/>
    </source>
</evidence>
<dbReference type="InterPro" id="IPR016024">
    <property type="entry name" value="ARM-type_fold"/>
</dbReference>
<comment type="caution">
    <text evidence="3">The sequence shown here is derived from an EMBL/GenBank/DDBJ whole genome shotgun (WGS) entry which is preliminary data.</text>
</comment>
<dbReference type="EMBL" id="PPHD01008604">
    <property type="protein sequence ID" value="POI31449.1"/>
    <property type="molecule type" value="Genomic_DNA"/>
</dbReference>
<dbReference type="PROSITE" id="PS51257">
    <property type="entry name" value="PROKAR_LIPOPROTEIN"/>
    <property type="match status" value="1"/>
</dbReference>
<dbReference type="Proteomes" id="UP000237246">
    <property type="component" value="Unassembled WGS sequence"/>
</dbReference>
<dbReference type="InterPro" id="IPR045206">
    <property type="entry name" value="Maestro_heat-like_prot"/>
</dbReference>
<dbReference type="Pfam" id="PF23210">
    <property type="entry name" value="HEAT_Maestro_2"/>
    <property type="match status" value="1"/>
</dbReference>
<evidence type="ECO:0000313" key="4">
    <source>
        <dbReference type="Proteomes" id="UP000237246"/>
    </source>
</evidence>
<dbReference type="InterPro" id="IPR055408">
    <property type="entry name" value="HEAT_MROH2B-like"/>
</dbReference>
<dbReference type="Pfam" id="PF21047">
    <property type="entry name" value="HEAT_Maestro"/>
    <property type="match status" value="1"/>
</dbReference>
<reference evidence="3 4" key="1">
    <citation type="submission" date="2018-01" db="EMBL/GenBank/DDBJ databases">
        <title>Comparison of the Chinese Bamboo Partridge and Red Junglefowl genome sequences highlights the importance of demography in genome evolution.</title>
        <authorList>
            <person name="Tiley G.P."/>
            <person name="Kimball R.T."/>
            <person name="Braun E.L."/>
            <person name="Burleigh J.G."/>
        </authorList>
    </citation>
    <scope>NUCLEOTIDE SEQUENCE [LARGE SCALE GENOMIC DNA]</scope>
    <source>
        <strain evidence="3">RTK389</strain>
        <tissue evidence="3">Blood</tissue>
    </source>
</reference>
<gene>
    <name evidence="3" type="ORF">CIB84_004800</name>
</gene>
<feature type="domain" description="Maestro-like HEAT-repeats" evidence="1">
    <location>
        <begin position="433"/>
        <end position="523"/>
    </location>
</feature>
<keyword evidence="4" id="KW-1185">Reference proteome</keyword>
<name>A0A2P4T4Z7_BAMTH</name>
<feature type="non-terminal residue" evidence="3">
    <location>
        <position position="531"/>
    </location>
</feature>
<proteinExistence type="predicted"/>